<evidence type="ECO:0000256" key="5">
    <source>
        <dbReference type="ARBA" id="ARBA00022832"/>
    </source>
</evidence>
<evidence type="ECO:0000256" key="11">
    <source>
        <dbReference type="RuleBase" id="RU000581"/>
    </source>
</evidence>
<comment type="caution">
    <text evidence="13">The sequence shown here is derived from an EMBL/GenBank/DDBJ whole genome shotgun (WGS) entry which is preliminary data.</text>
</comment>
<dbReference type="InterPro" id="IPR015876">
    <property type="entry name" value="Acyl-CoA_DS"/>
</dbReference>
<keyword evidence="9" id="KW-0472">Membrane</keyword>
<keyword evidence="5" id="KW-0276">Fatty acid metabolism</keyword>
<dbReference type="GO" id="GO:0005789">
    <property type="term" value="C:endoplasmic reticulum membrane"/>
    <property type="evidence" value="ECO:0007669"/>
    <property type="project" value="TreeGrafter"/>
</dbReference>
<proteinExistence type="inferred from homology"/>
<keyword evidence="6" id="KW-1133">Transmembrane helix</keyword>
<dbReference type="EMBL" id="BGPR01004134">
    <property type="protein sequence ID" value="GBM96331.1"/>
    <property type="molecule type" value="Genomic_DNA"/>
</dbReference>
<keyword evidence="7 11" id="KW-0560">Oxidoreductase</keyword>
<keyword evidence="8" id="KW-0443">Lipid metabolism</keyword>
<comment type="cofactor">
    <cofactor evidence="11">
        <name>Fe(2+)</name>
        <dbReference type="ChEBI" id="CHEBI:29033"/>
    </cofactor>
</comment>
<evidence type="ECO:0000256" key="2">
    <source>
        <dbReference type="ARBA" id="ARBA00009295"/>
    </source>
</evidence>
<evidence type="ECO:0000256" key="7">
    <source>
        <dbReference type="ARBA" id="ARBA00023002"/>
    </source>
</evidence>
<dbReference type="GO" id="GO:0005506">
    <property type="term" value="F:iron ion binding"/>
    <property type="evidence" value="ECO:0007669"/>
    <property type="project" value="TreeGrafter"/>
</dbReference>
<protein>
    <submittedName>
        <fullName evidence="13">Stearoyl-CoA desaturase 5</fullName>
    </submittedName>
</protein>
<dbReference type="OrthoDB" id="10260134at2759"/>
<organism evidence="13 14">
    <name type="scientific">Araneus ventricosus</name>
    <name type="common">Orbweaver spider</name>
    <name type="synonym">Epeira ventricosa</name>
    <dbReference type="NCBI Taxonomy" id="182803"/>
    <lineage>
        <taxon>Eukaryota</taxon>
        <taxon>Metazoa</taxon>
        <taxon>Ecdysozoa</taxon>
        <taxon>Arthropoda</taxon>
        <taxon>Chelicerata</taxon>
        <taxon>Arachnida</taxon>
        <taxon>Araneae</taxon>
        <taxon>Araneomorphae</taxon>
        <taxon>Entelegynae</taxon>
        <taxon>Araneoidea</taxon>
        <taxon>Araneidae</taxon>
        <taxon>Araneus</taxon>
    </lineage>
</organism>
<reference evidence="13 14" key="1">
    <citation type="journal article" date="2019" name="Sci. Rep.">
        <title>Orb-weaving spider Araneus ventricosus genome elucidates the spidroin gene catalogue.</title>
        <authorList>
            <person name="Kono N."/>
            <person name="Nakamura H."/>
            <person name="Ohtoshi R."/>
            <person name="Moran D.A.P."/>
            <person name="Shinohara A."/>
            <person name="Yoshida Y."/>
            <person name="Fujiwara M."/>
            <person name="Mori M."/>
            <person name="Tomita M."/>
            <person name="Arakawa K."/>
        </authorList>
    </citation>
    <scope>NUCLEOTIDE SEQUENCE [LARGE SCALE GENOMIC DNA]</scope>
</reference>
<feature type="region of interest" description="Disordered" evidence="12">
    <location>
        <begin position="119"/>
        <end position="142"/>
    </location>
</feature>
<dbReference type="Proteomes" id="UP000499080">
    <property type="component" value="Unassembled WGS sequence"/>
</dbReference>
<evidence type="ECO:0000256" key="10">
    <source>
        <dbReference type="ARBA" id="ARBA00023160"/>
    </source>
</evidence>
<accession>A0A4Y2K1P3</accession>
<keyword evidence="3 11" id="KW-0444">Lipid biosynthesis</keyword>
<keyword evidence="14" id="KW-1185">Reference proteome</keyword>
<evidence type="ECO:0000256" key="6">
    <source>
        <dbReference type="ARBA" id="ARBA00022989"/>
    </source>
</evidence>
<dbReference type="PANTHER" id="PTHR11351:SF31">
    <property type="entry name" value="DESATURASE 1, ISOFORM A-RELATED"/>
    <property type="match status" value="1"/>
</dbReference>
<evidence type="ECO:0000256" key="4">
    <source>
        <dbReference type="ARBA" id="ARBA00022692"/>
    </source>
</evidence>
<dbReference type="PANTHER" id="PTHR11351">
    <property type="entry name" value="ACYL-COA DESATURASE"/>
    <property type="match status" value="1"/>
</dbReference>
<evidence type="ECO:0000313" key="13">
    <source>
        <dbReference type="EMBL" id="GBM96331.1"/>
    </source>
</evidence>
<keyword evidence="4 11" id="KW-0812">Transmembrane</keyword>
<dbReference type="GO" id="GO:0004768">
    <property type="term" value="F:stearoyl-CoA 9-desaturase activity"/>
    <property type="evidence" value="ECO:0007669"/>
    <property type="project" value="TreeGrafter"/>
</dbReference>
<evidence type="ECO:0000256" key="1">
    <source>
        <dbReference type="ARBA" id="ARBA00004141"/>
    </source>
</evidence>
<comment type="similarity">
    <text evidence="2 11">Belongs to the fatty acid desaturase type 1 family.</text>
</comment>
<gene>
    <name evidence="13" type="primary">SCD5_34</name>
    <name evidence="13" type="ORF">AVEN_182467_1</name>
</gene>
<evidence type="ECO:0000313" key="14">
    <source>
        <dbReference type="Proteomes" id="UP000499080"/>
    </source>
</evidence>
<name>A0A4Y2K1P3_ARAVE</name>
<dbReference type="GO" id="GO:0006636">
    <property type="term" value="P:unsaturated fatty acid biosynthetic process"/>
    <property type="evidence" value="ECO:0007669"/>
    <property type="project" value="TreeGrafter"/>
</dbReference>
<sequence>MIPVWCWGRTAWNSFFIAAMGRYGICVNSILLVNSAAHKYGNQPFDKCLESRENPAAALLVAGDSWHNYHHVFSWDYATSALGYIFNLTKVFIDVMAKIGLAYDLKTANPNAIKERKLKSGDGIRVTRNEKPKHPLNTKYPM</sequence>
<evidence type="ECO:0000256" key="3">
    <source>
        <dbReference type="ARBA" id="ARBA00022516"/>
    </source>
</evidence>
<keyword evidence="10 11" id="KW-0275">Fatty acid biosynthesis</keyword>
<comment type="domain">
    <text evidence="11">The histidine box domains are involved in binding the catalytic metal ions.</text>
</comment>
<feature type="compositionally biased region" description="Basic and acidic residues" evidence="12">
    <location>
        <begin position="119"/>
        <end position="133"/>
    </location>
</feature>
<dbReference type="AlphaFoldDB" id="A0A4Y2K1P3"/>
<evidence type="ECO:0000256" key="8">
    <source>
        <dbReference type="ARBA" id="ARBA00023098"/>
    </source>
</evidence>
<comment type="subcellular location">
    <subcellularLocation>
        <location evidence="1">Membrane</location>
        <topology evidence="1">Multi-pass membrane protein</topology>
    </subcellularLocation>
</comment>
<evidence type="ECO:0000256" key="9">
    <source>
        <dbReference type="ARBA" id="ARBA00023136"/>
    </source>
</evidence>
<evidence type="ECO:0000256" key="12">
    <source>
        <dbReference type="SAM" id="MobiDB-lite"/>
    </source>
</evidence>
<dbReference type="PRINTS" id="PR00075">
    <property type="entry name" value="FACDDSATRASE"/>
</dbReference>